<sequence>MYARCLGLDEKYGELIALLKGEDVMHVGQTSRQRVDLPSSYSSDTSKFIDDTSASLDGHSKAFVDKVDGMIKEVDEHNAIWKGKLTEMKKQAEHIMAQRRNLASQLLDFKNNI</sequence>
<name>A0AAD8JCN6_9APIA</name>
<reference evidence="1" key="1">
    <citation type="submission" date="2023-02" db="EMBL/GenBank/DDBJ databases">
        <title>Genome of toxic invasive species Heracleum sosnowskyi carries increased number of genes despite the absence of recent whole-genome duplications.</title>
        <authorList>
            <person name="Schelkunov M."/>
            <person name="Shtratnikova V."/>
            <person name="Makarenko M."/>
            <person name="Klepikova A."/>
            <person name="Omelchenko D."/>
            <person name="Novikova G."/>
            <person name="Obukhova E."/>
            <person name="Bogdanov V."/>
            <person name="Penin A."/>
            <person name="Logacheva M."/>
        </authorList>
    </citation>
    <scope>NUCLEOTIDE SEQUENCE</scope>
    <source>
        <strain evidence="1">Hsosn_3</strain>
        <tissue evidence="1">Leaf</tissue>
    </source>
</reference>
<proteinExistence type="predicted"/>
<reference evidence="1" key="2">
    <citation type="submission" date="2023-05" db="EMBL/GenBank/DDBJ databases">
        <authorList>
            <person name="Schelkunov M.I."/>
        </authorList>
    </citation>
    <scope>NUCLEOTIDE SEQUENCE</scope>
    <source>
        <strain evidence="1">Hsosn_3</strain>
        <tissue evidence="1">Leaf</tissue>
    </source>
</reference>
<dbReference type="EMBL" id="JAUIZM010000001">
    <property type="protein sequence ID" value="KAK1401393.1"/>
    <property type="molecule type" value="Genomic_DNA"/>
</dbReference>
<evidence type="ECO:0000313" key="2">
    <source>
        <dbReference type="Proteomes" id="UP001237642"/>
    </source>
</evidence>
<keyword evidence="2" id="KW-1185">Reference proteome</keyword>
<comment type="caution">
    <text evidence="1">The sequence shown here is derived from an EMBL/GenBank/DDBJ whole genome shotgun (WGS) entry which is preliminary data.</text>
</comment>
<organism evidence="1 2">
    <name type="scientific">Heracleum sosnowskyi</name>
    <dbReference type="NCBI Taxonomy" id="360622"/>
    <lineage>
        <taxon>Eukaryota</taxon>
        <taxon>Viridiplantae</taxon>
        <taxon>Streptophyta</taxon>
        <taxon>Embryophyta</taxon>
        <taxon>Tracheophyta</taxon>
        <taxon>Spermatophyta</taxon>
        <taxon>Magnoliopsida</taxon>
        <taxon>eudicotyledons</taxon>
        <taxon>Gunneridae</taxon>
        <taxon>Pentapetalae</taxon>
        <taxon>asterids</taxon>
        <taxon>campanulids</taxon>
        <taxon>Apiales</taxon>
        <taxon>Apiaceae</taxon>
        <taxon>Apioideae</taxon>
        <taxon>apioid superclade</taxon>
        <taxon>Tordylieae</taxon>
        <taxon>Tordyliinae</taxon>
        <taxon>Heracleum</taxon>
    </lineage>
</organism>
<dbReference type="AlphaFoldDB" id="A0AAD8JCN6"/>
<gene>
    <name evidence="1" type="ORF">POM88_000998</name>
</gene>
<accession>A0AAD8JCN6</accession>
<evidence type="ECO:0000313" key="1">
    <source>
        <dbReference type="EMBL" id="KAK1401393.1"/>
    </source>
</evidence>
<dbReference type="Proteomes" id="UP001237642">
    <property type="component" value="Unassembled WGS sequence"/>
</dbReference>
<protein>
    <submittedName>
        <fullName evidence="1">Uncharacterized protein</fullName>
    </submittedName>
</protein>